<protein>
    <recommendedName>
        <fullName evidence="5">Mid2 domain-containing protein</fullName>
    </recommendedName>
</protein>
<keyword evidence="4" id="KW-1185">Reference proteome</keyword>
<sequence length="261" mass="27933">MFSTISQTSAQMQMTTVDAASMTVPSIVPGFVSIYTSNGKVYAVLQLGSSQPATPASSPSPMTTLPAEGKSFSSPPLPTVTPFTQTSMLDMEPFSTSRSNTSARPTTLGTSTSLPPIMPENMAETGIVSAMERGGLSRAEMAGIAGVVIAVFSLMAFGLGLFLYRRRRQRQSVDSLWPLPLADTHTEKAFRVPVVGQRYRLRNGRITPSRSTEDIQVVSRGPTPTNQDDASRKSSVMNLFPSIPGPSLSLSSSRWGDGLHK</sequence>
<feature type="compositionally biased region" description="Low complexity" evidence="1">
    <location>
        <begin position="50"/>
        <end position="67"/>
    </location>
</feature>
<feature type="region of interest" description="Disordered" evidence="1">
    <location>
        <begin position="210"/>
        <end position="233"/>
    </location>
</feature>
<dbReference type="EMBL" id="KE384729">
    <property type="protein sequence ID" value="KJK79985.1"/>
    <property type="molecule type" value="Genomic_DNA"/>
</dbReference>
<dbReference type="Proteomes" id="UP000054544">
    <property type="component" value="Unassembled WGS sequence"/>
</dbReference>
<feature type="compositionally biased region" description="Polar residues" evidence="1">
    <location>
        <begin position="93"/>
        <end position="104"/>
    </location>
</feature>
<evidence type="ECO:0000256" key="1">
    <source>
        <dbReference type="SAM" id="MobiDB-lite"/>
    </source>
</evidence>
<feature type="transmembrane region" description="Helical" evidence="2">
    <location>
        <begin position="141"/>
        <end position="164"/>
    </location>
</feature>
<feature type="region of interest" description="Disordered" evidence="1">
    <location>
        <begin position="93"/>
        <end position="119"/>
    </location>
</feature>
<proteinExistence type="predicted"/>
<evidence type="ECO:0000256" key="2">
    <source>
        <dbReference type="SAM" id="Phobius"/>
    </source>
</evidence>
<accession>A0A0D9P581</accession>
<dbReference type="AlphaFoldDB" id="A0A0D9P581"/>
<keyword evidence="2" id="KW-1133">Transmembrane helix</keyword>
<organism evidence="3 4">
    <name type="scientific">Metarhizium anisopliae BRIP 53293</name>
    <dbReference type="NCBI Taxonomy" id="1291518"/>
    <lineage>
        <taxon>Eukaryota</taxon>
        <taxon>Fungi</taxon>
        <taxon>Dikarya</taxon>
        <taxon>Ascomycota</taxon>
        <taxon>Pezizomycotina</taxon>
        <taxon>Sordariomycetes</taxon>
        <taxon>Hypocreomycetidae</taxon>
        <taxon>Hypocreales</taxon>
        <taxon>Clavicipitaceae</taxon>
        <taxon>Metarhizium</taxon>
    </lineage>
</organism>
<evidence type="ECO:0000313" key="4">
    <source>
        <dbReference type="Proteomes" id="UP000054544"/>
    </source>
</evidence>
<feature type="compositionally biased region" description="Low complexity" evidence="1">
    <location>
        <begin position="105"/>
        <end position="115"/>
    </location>
</feature>
<name>A0A0D9P581_METAN</name>
<dbReference type="CDD" id="cd12087">
    <property type="entry name" value="TM_EGFR-like"/>
    <property type="match status" value="1"/>
</dbReference>
<keyword evidence="2" id="KW-0812">Transmembrane</keyword>
<keyword evidence="2" id="KW-0472">Membrane</keyword>
<feature type="region of interest" description="Disordered" evidence="1">
    <location>
        <begin position="50"/>
        <end position="76"/>
    </location>
</feature>
<gene>
    <name evidence="3" type="ORF">H634G_04224</name>
</gene>
<evidence type="ECO:0008006" key="5">
    <source>
        <dbReference type="Google" id="ProtNLM"/>
    </source>
</evidence>
<feature type="compositionally biased region" description="Polar residues" evidence="1">
    <location>
        <begin position="222"/>
        <end position="233"/>
    </location>
</feature>
<evidence type="ECO:0000313" key="3">
    <source>
        <dbReference type="EMBL" id="KJK79985.1"/>
    </source>
</evidence>
<reference evidence="4" key="1">
    <citation type="journal article" date="2014" name="BMC Genomics">
        <title>The genome sequence of the biocontrol fungus Metarhizium anisopliae and comparative genomics of Metarhizium species.</title>
        <authorList>
            <person name="Pattemore J.A."/>
            <person name="Hane J.K."/>
            <person name="Williams A.H."/>
            <person name="Wilson B.A."/>
            <person name="Stodart B.J."/>
            <person name="Ash G.J."/>
        </authorList>
    </citation>
    <scope>NUCLEOTIDE SEQUENCE [LARGE SCALE GENOMIC DNA]</scope>
    <source>
        <strain evidence="4">BRIP 53293</strain>
    </source>
</reference>